<proteinExistence type="inferred from homology"/>
<evidence type="ECO:0000256" key="5">
    <source>
        <dbReference type="ARBA" id="ARBA00022989"/>
    </source>
</evidence>
<dbReference type="OMA" id="MYATAFI"/>
<dbReference type="STRING" id="28743.ENSCVAP00000025932"/>
<keyword evidence="4 11" id="KW-0812">Transmembrane</keyword>
<dbReference type="RefSeq" id="XP_015229594.1">
    <property type="nucleotide sequence ID" value="XM_015374108.1"/>
</dbReference>
<dbReference type="Pfam" id="PF01284">
    <property type="entry name" value="MARVEL"/>
    <property type="match status" value="1"/>
</dbReference>
<sequence>MADFPSKVTTETSTPNYQNTHQGGNRLSGMTARVTTKMDVSFVRSIQGILMITEIVVGLFPWALIASTPYMPHAAYGWVMFVEVTLWLLTIILFFVLLFSVPRRLTVVPWALTVMMYTGVATLLYLTAFITNAATAYVFKGSYFFGHIGAAAFFGAALTLLYGASAYLSYLDWRGDGGNAATSTVPT</sequence>
<evidence type="ECO:0000256" key="11">
    <source>
        <dbReference type="PROSITE-ProRule" id="PRU00581"/>
    </source>
</evidence>
<evidence type="ECO:0000256" key="3">
    <source>
        <dbReference type="ARBA" id="ARBA00022475"/>
    </source>
</evidence>
<feature type="domain" description="MARVEL" evidence="14">
    <location>
        <begin position="42"/>
        <end position="174"/>
    </location>
</feature>
<evidence type="ECO:0000256" key="2">
    <source>
        <dbReference type="ARBA" id="ARBA00011815"/>
    </source>
</evidence>
<accession>A0A3Q2E1C2</accession>
<dbReference type="KEGG" id="cvg:107084319"/>
<dbReference type="CTD" id="51090"/>
<dbReference type="GeneID" id="107084319"/>
<dbReference type="PANTHER" id="PTHR22776">
    <property type="entry name" value="MARVEL-CONTAINING POTENTIAL LIPID RAFT-ASSOCIATED PROTEIN"/>
    <property type="match status" value="1"/>
</dbReference>
<evidence type="ECO:0000256" key="4">
    <source>
        <dbReference type="ARBA" id="ARBA00022692"/>
    </source>
</evidence>
<dbReference type="PROSITE" id="PS51225">
    <property type="entry name" value="MARVEL"/>
    <property type="match status" value="1"/>
</dbReference>
<dbReference type="Proteomes" id="UP000265020">
    <property type="component" value="Unassembled WGS sequence"/>
</dbReference>
<keyword evidence="3" id="KW-1003">Cell membrane</keyword>
<dbReference type="AlphaFoldDB" id="A0A3Q2E1C2"/>
<dbReference type="InterPro" id="IPR050578">
    <property type="entry name" value="MARVEL-CKLF_proteins"/>
</dbReference>
<feature type="transmembrane region" description="Helical" evidence="13">
    <location>
        <begin position="107"/>
        <end position="131"/>
    </location>
</feature>
<evidence type="ECO:0000313" key="16">
    <source>
        <dbReference type="Proteomes" id="UP000265020"/>
    </source>
</evidence>
<reference evidence="15" key="2">
    <citation type="submission" date="2025-09" db="UniProtKB">
        <authorList>
            <consortium name="Ensembl"/>
        </authorList>
    </citation>
    <scope>IDENTIFICATION</scope>
</reference>
<evidence type="ECO:0000256" key="7">
    <source>
        <dbReference type="ARBA" id="ARBA00034721"/>
    </source>
</evidence>
<dbReference type="GeneTree" id="ENSGT00940000156011"/>
<dbReference type="InterPro" id="IPR008253">
    <property type="entry name" value="Marvel"/>
</dbReference>
<dbReference type="PANTHER" id="PTHR22776:SF9">
    <property type="entry name" value="PLASMOLIPIN"/>
    <property type="match status" value="1"/>
</dbReference>
<comment type="subunit">
    <text evidence="2">Forms oligomers.</text>
</comment>
<keyword evidence="16" id="KW-1185">Reference proteome</keyword>
<evidence type="ECO:0000256" key="1">
    <source>
        <dbReference type="ARBA" id="ARBA00004424"/>
    </source>
</evidence>
<evidence type="ECO:0000256" key="8">
    <source>
        <dbReference type="ARBA" id="ARBA00049979"/>
    </source>
</evidence>
<dbReference type="GO" id="GO:0042552">
    <property type="term" value="P:myelination"/>
    <property type="evidence" value="ECO:0007669"/>
    <property type="project" value="TreeGrafter"/>
</dbReference>
<comment type="subcellular location">
    <subcellularLocation>
        <location evidence="1">Apical cell membrane</location>
        <topology evidence="1">Multi-pass membrane protein</topology>
    </subcellularLocation>
    <subcellularLocation>
        <location evidence="8">Myelin membrane</location>
        <topology evidence="8">Multi-pass membrane protein</topology>
    </subcellularLocation>
</comment>
<keyword evidence="6 11" id="KW-0472">Membrane</keyword>
<evidence type="ECO:0000256" key="10">
    <source>
        <dbReference type="ARBA" id="ARBA00050050"/>
    </source>
</evidence>
<dbReference type="InterPro" id="IPR013295">
    <property type="entry name" value="MAL"/>
</dbReference>
<dbReference type="GO" id="GO:0048546">
    <property type="term" value="P:digestive tract morphogenesis"/>
    <property type="evidence" value="ECO:0007669"/>
    <property type="project" value="Ensembl"/>
</dbReference>
<reference evidence="15" key="1">
    <citation type="submission" date="2025-08" db="UniProtKB">
        <authorList>
            <consortium name="Ensembl"/>
        </authorList>
    </citation>
    <scope>IDENTIFICATION</scope>
</reference>
<dbReference type="GO" id="GO:0005768">
    <property type="term" value="C:endosome"/>
    <property type="evidence" value="ECO:0007669"/>
    <property type="project" value="Ensembl"/>
</dbReference>
<evidence type="ECO:0000259" key="14">
    <source>
        <dbReference type="PROSITE" id="PS51225"/>
    </source>
</evidence>
<evidence type="ECO:0000256" key="6">
    <source>
        <dbReference type="ARBA" id="ARBA00023136"/>
    </source>
</evidence>
<organism evidence="15 16">
    <name type="scientific">Cyprinodon variegatus</name>
    <name type="common">Sheepshead minnow</name>
    <dbReference type="NCBI Taxonomy" id="28743"/>
    <lineage>
        <taxon>Eukaryota</taxon>
        <taxon>Metazoa</taxon>
        <taxon>Chordata</taxon>
        <taxon>Craniata</taxon>
        <taxon>Vertebrata</taxon>
        <taxon>Euteleostomi</taxon>
        <taxon>Actinopterygii</taxon>
        <taxon>Neopterygii</taxon>
        <taxon>Teleostei</taxon>
        <taxon>Neoteleostei</taxon>
        <taxon>Acanthomorphata</taxon>
        <taxon>Ovalentaria</taxon>
        <taxon>Atherinomorphae</taxon>
        <taxon>Cyprinodontiformes</taxon>
        <taxon>Cyprinodontidae</taxon>
        <taxon>Cyprinodon</taxon>
    </lineage>
</organism>
<dbReference type="GO" id="GO:0043209">
    <property type="term" value="C:myelin sheath"/>
    <property type="evidence" value="ECO:0007669"/>
    <property type="project" value="UniProtKB-SubCell"/>
</dbReference>
<evidence type="ECO:0000256" key="13">
    <source>
        <dbReference type="SAM" id="Phobius"/>
    </source>
</evidence>
<evidence type="ECO:0000313" key="15">
    <source>
        <dbReference type="Ensembl" id="ENSCVAP00000025932.1"/>
    </source>
</evidence>
<name>A0A3Q2E1C2_CYPVA</name>
<dbReference type="GO" id="GO:0030100">
    <property type="term" value="P:regulation of endocytosis"/>
    <property type="evidence" value="ECO:0007669"/>
    <property type="project" value="Ensembl"/>
</dbReference>
<comment type="similarity">
    <text evidence="7">Belongs to the MAL family.</text>
</comment>
<feature type="compositionally biased region" description="Polar residues" evidence="12">
    <location>
        <begin position="7"/>
        <end position="25"/>
    </location>
</feature>
<evidence type="ECO:0000256" key="9">
    <source>
        <dbReference type="ARBA" id="ARBA00050024"/>
    </source>
</evidence>
<keyword evidence="5 13" id="KW-1133">Transmembrane helix</keyword>
<dbReference type="Ensembl" id="ENSCVAT00000000370.1">
    <property type="protein sequence ID" value="ENSCVAP00000025932.1"/>
    <property type="gene ID" value="ENSCVAG00000011098.1"/>
</dbReference>
<feature type="region of interest" description="Disordered" evidence="12">
    <location>
        <begin position="1"/>
        <end position="27"/>
    </location>
</feature>
<dbReference type="GO" id="GO:0019911">
    <property type="term" value="F:structural constituent of myelin sheath"/>
    <property type="evidence" value="ECO:0007669"/>
    <property type="project" value="TreeGrafter"/>
</dbReference>
<feature type="transmembrane region" description="Helical" evidence="13">
    <location>
        <begin position="46"/>
        <end position="66"/>
    </location>
</feature>
<protein>
    <recommendedName>
        <fullName evidence="9">Plasmolipin</fullName>
    </recommendedName>
    <alternativeName>
        <fullName evidence="10">Plasma membrane proteolipid</fullName>
    </alternativeName>
</protein>
<feature type="transmembrane region" description="Helical" evidence="13">
    <location>
        <begin position="143"/>
        <end position="164"/>
    </location>
</feature>
<dbReference type="OrthoDB" id="6258237at2759"/>
<feature type="transmembrane region" description="Helical" evidence="13">
    <location>
        <begin position="78"/>
        <end position="101"/>
    </location>
</feature>
<dbReference type="GO" id="GO:0016324">
    <property type="term" value="C:apical plasma membrane"/>
    <property type="evidence" value="ECO:0007669"/>
    <property type="project" value="UniProtKB-SubCell"/>
</dbReference>
<evidence type="ECO:0000256" key="12">
    <source>
        <dbReference type="SAM" id="MobiDB-lite"/>
    </source>
</evidence>
<dbReference type="PRINTS" id="PR01884">
    <property type="entry name" value="MALPROTEIN"/>
</dbReference>